<protein>
    <recommendedName>
        <fullName evidence="4">DUF4129 domain-containing protein</fullName>
    </recommendedName>
</protein>
<keyword evidence="1" id="KW-1133">Transmembrane helix</keyword>
<proteinExistence type="predicted"/>
<accession>A0A328X105</accession>
<dbReference type="EMBL" id="QLSV01000004">
    <property type="protein sequence ID" value="RAR49098.1"/>
    <property type="molecule type" value="Genomic_DNA"/>
</dbReference>
<evidence type="ECO:0000313" key="3">
    <source>
        <dbReference type="Proteomes" id="UP000249518"/>
    </source>
</evidence>
<evidence type="ECO:0008006" key="4">
    <source>
        <dbReference type="Google" id="ProtNLM"/>
    </source>
</evidence>
<gene>
    <name evidence="2" type="ORF">B0I10_104243</name>
</gene>
<feature type="transmembrane region" description="Helical" evidence="1">
    <location>
        <begin position="109"/>
        <end position="127"/>
    </location>
</feature>
<keyword evidence="1" id="KW-0812">Transmembrane</keyword>
<evidence type="ECO:0000313" key="2">
    <source>
        <dbReference type="EMBL" id="RAR49098.1"/>
    </source>
</evidence>
<keyword evidence="1" id="KW-0472">Membrane</keyword>
<name>A0A328X105_9FLAO</name>
<sequence length="256" mass="30847">MELIVNKIFYIFFLLTWLNSFSQDTLPYNEVFEEKIIFTEKDIEIDSSTIETRTFEGDFKDNYQDSDYIYEQAVKESNWWERFKQWLADFFKNLFNLSSDTVSGKVVDILIKSLAVILIVFVIYLIVKSIMNGEGQWIFGKSSDKKVIHYEDIEKNIHLVDFEKLIKETLKSGEQRLSIRYYYLWLLKKMADKNIIEWDIEKTNSDYLYEIKDQTFKPNFEYVSYLYNYIWYGEFELDEQTFEKAKAAFEKIIKST</sequence>
<dbReference type="AlphaFoldDB" id="A0A328X105"/>
<dbReference type="Proteomes" id="UP000249518">
    <property type="component" value="Unassembled WGS sequence"/>
</dbReference>
<comment type="caution">
    <text evidence="2">The sequence shown here is derived from an EMBL/GenBank/DDBJ whole genome shotgun (WGS) entry which is preliminary data.</text>
</comment>
<organism evidence="2 3">
    <name type="scientific">Flavobacterium lacus</name>
    <dbReference type="NCBI Taxonomy" id="1353778"/>
    <lineage>
        <taxon>Bacteria</taxon>
        <taxon>Pseudomonadati</taxon>
        <taxon>Bacteroidota</taxon>
        <taxon>Flavobacteriia</taxon>
        <taxon>Flavobacteriales</taxon>
        <taxon>Flavobacteriaceae</taxon>
        <taxon>Flavobacterium</taxon>
    </lineage>
</organism>
<evidence type="ECO:0000256" key="1">
    <source>
        <dbReference type="SAM" id="Phobius"/>
    </source>
</evidence>
<reference evidence="2 3" key="1">
    <citation type="submission" date="2018-06" db="EMBL/GenBank/DDBJ databases">
        <title>Genomic Encyclopedia of Type Strains, Phase III (KMG-III): the genomes of soil and plant-associated and newly described type strains.</title>
        <authorList>
            <person name="Whitman W."/>
        </authorList>
    </citation>
    <scope>NUCLEOTIDE SEQUENCE [LARGE SCALE GENOMIC DNA]</scope>
    <source>
        <strain evidence="2 3">CGMCC 1.12504</strain>
    </source>
</reference>
<keyword evidence="3" id="KW-1185">Reference proteome</keyword>